<evidence type="ECO:0000313" key="1">
    <source>
        <dbReference type="EMBL" id="MDX6015086.1"/>
    </source>
</evidence>
<organism evidence="1 2">
    <name type="scientific">Shewanella indica</name>
    <dbReference type="NCBI Taxonomy" id="768528"/>
    <lineage>
        <taxon>Bacteria</taxon>
        <taxon>Pseudomonadati</taxon>
        <taxon>Pseudomonadota</taxon>
        <taxon>Gammaproteobacteria</taxon>
        <taxon>Alteromonadales</taxon>
        <taxon>Shewanellaceae</taxon>
        <taxon>Shewanella</taxon>
    </lineage>
</organism>
<keyword evidence="2" id="KW-1185">Reference proteome</keyword>
<gene>
    <name evidence="1" type="ORF">SIL79_01680</name>
</gene>
<name>A0ABU4QCL6_9GAMM</name>
<protein>
    <submittedName>
        <fullName evidence="1">Uncharacterized protein</fullName>
    </submittedName>
</protein>
<evidence type="ECO:0000313" key="2">
    <source>
        <dbReference type="Proteomes" id="UP001272773"/>
    </source>
</evidence>
<comment type="caution">
    <text evidence="1">The sequence shown here is derived from an EMBL/GenBank/DDBJ whole genome shotgun (WGS) entry which is preliminary data.</text>
</comment>
<dbReference type="RefSeq" id="WP_162206794.1">
    <property type="nucleotide sequence ID" value="NZ_JAWXXR010000001.1"/>
</dbReference>
<dbReference type="EMBL" id="JAWXXR010000001">
    <property type="protein sequence ID" value="MDX6015086.1"/>
    <property type="molecule type" value="Genomic_DNA"/>
</dbReference>
<dbReference type="Proteomes" id="UP001272773">
    <property type="component" value="Unassembled WGS sequence"/>
</dbReference>
<dbReference type="GeneID" id="88622178"/>
<proteinExistence type="predicted"/>
<accession>A0ABU4QCL6</accession>
<reference evidence="1 2" key="1">
    <citation type="submission" date="2023-11" db="EMBL/GenBank/DDBJ databases">
        <title>MicrobeMod: A computational toolkit for identifying prokaryotic methylation and restriction-modification with nanopore sequencing.</title>
        <authorList>
            <person name="Crits-Christoph A."/>
            <person name="Kang S.C."/>
            <person name="Lee H."/>
            <person name="Ostrov N."/>
        </authorList>
    </citation>
    <scope>NUCLEOTIDE SEQUENCE [LARGE SCALE GENOMIC DNA]</scope>
    <source>
        <strain evidence="1 2">ATCC BAA-2732</strain>
    </source>
</reference>
<sequence length="170" mass="19578">MSINDDHLYHGAALTQIAEHPQFTAINAFRDGKKISRSSFLINQDIAVYLKYASKPTGRYKEYIFNFRKEHLEEIEEIEKRSKKALISLVCVQDREICLFSRSDLMEMIEARIREKGSEEDVYTVIVVAPKGKSLRLYMNAPGVKGTKLSEKIISRNLFPNKIFEESDNA</sequence>